<keyword evidence="3" id="KW-0805">Transcription regulation</keyword>
<dbReference type="GO" id="GO:0000160">
    <property type="term" value="P:phosphorelay signal transduction system"/>
    <property type="evidence" value="ECO:0007669"/>
    <property type="project" value="InterPro"/>
</dbReference>
<dbReference type="PROSITE" id="PS00675">
    <property type="entry name" value="SIGMA54_INTERACT_1"/>
    <property type="match status" value="1"/>
</dbReference>
<keyword evidence="1" id="KW-0547">Nucleotide-binding</keyword>
<dbReference type="Proteomes" id="UP000031518">
    <property type="component" value="Unassembled WGS sequence"/>
</dbReference>
<reference evidence="10 11" key="1">
    <citation type="submission" date="2013-12" db="EMBL/GenBank/DDBJ databases">
        <authorList>
            <person name="Stott M."/>
        </authorList>
    </citation>
    <scope>NUCLEOTIDE SEQUENCE [LARGE SCALE GENOMIC DNA]</scope>
    <source>
        <strain evidence="10 11">K22</strain>
    </source>
</reference>
<dbReference type="InterPro" id="IPR002197">
    <property type="entry name" value="HTH_Fis"/>
</dbReference>
<dbReference type="Gene3D" id="3.40.50.300">
    <property type="entry name" value="P-loop containing nucleotide triphosphate hydrolases"/>
    <property type="match status" value="1"/>
</dbReference>
<dbReference type="InterPro" id="IPR003593">
    <property type="entry name" value="AAA+_ATPase"/>
</dbReference>
<keyword evidence="6" id="KW-0804">Transcription</keyword>
<dbReference type="GO" id="GO:0006355">
    <property type="term" value="P:regulation of DNA-templated transcription"/>
    <property type="evidence" value="ECO:0007669"/>
    <property type="project" value="InterPro"/>
</dbReference>
<dbReference type="Pfam" id="PF25601">
    <property type="entry name" value="AAA_lid_14"/>
    <property type="match status" value="1"/>
</dbReference>
<dbReference type="Gene3D" id="1.10.8.60">
    <property type="match status" value="1"/>
</dbReference>
<evidence type="ECO:0000313" key="11">
    <source>
        <dbReference type="Proteomes" id="UP000031518"/>
    </source>
</evidence>
<dbReference type="AlphaFoldDB" id="A0A0B6X0W4"/>
<keyword evidence="4 10" id="KW-0238">DNA-binding</keyword>
<dbReference type="FunFam" id="3.40.50.300:FF:000006">
    <property type="entry name" value="DNA-binding transcriptional regulator NtrC"/>
    <property type="match status" value="1"/>
</dbReference>
<dbReference type="InterPro" id="IPR025943">
    <property type="entry name" value="Sigma_54_int_dom_ATP-bd_2"/>
</dbReference>
<evidence type="ECO:0000259" key="9">
    <source>
        <dbReference type="PROSITE" id="PS50110"/>
    </source>
</evidence>
<organism evidence="10 11">
    <name type="scientific">Pyrinomonas methylaliphatogenes</name>
    <dbReference type="NCBI Taxonomy" id="454194"/>
    <lineage>
        <taxon>Bacteria</taxon>
        <taxon>Pseudomonadati</taxon>
        <taxon>Acidobacteriota</taxon>
        <taxon>Blastocatellia</taxon>
        <taxon>Blastocatellales</taxon>
        <taxon>Pyrinomonadaceae</taxon>
        <taxon>Pyrinomonas</taxon>
    </lineage>
</organism>
<dbReference type="FunFam" id="1.10.8.60:FF:000014">
    <property type="entry name" value="DNA-binding transcriptional regulator NtrC"/>
    <property type="match status" value="1"/>
</dbReference>
<dbReference type="SUPFAM" id="SSF46689">
    <property type="entry name" value="Homeodomain-like"/>
    <property type="match status" value="1"/>
</dbReference>
<dbReference type="InterPro" id="IPR027417">
    <property type="entry name" value="P-loop_NTPase"/>
</dbReference>
<evidence type="ECO:0000256" key="7">
    <source>
        <dbReference type="PROSITE-ProRule" id="PRU00169"/>
    </source>
</evidence>
<dbReference type="GO" id="GO:0005524">
    <property type="term" value="F:ATP binding"/>
    <property type="evidence" value="ECO:0007669"/>
    <property type="project" value="UniProtKB-KW"/>
</dbReference>
<dbReference type="InterPro" id="IPR001789">
    <property type="entry name" value="Sig_transdc_resp-reg_receiver"/>
</dbReference>
<dbReference type="InterPro" id="IPR025944">
    <property type="entry name" value="Sigma_54_int_dom_CS"/>
</dbReference>
<dbReference type="SMART" id="SM00382">
    <property type="entry name" value="AAA"/>
    <property type="match status" value="1"/>
</dbReference>
<dbReference type="Gene3D" id="1.10.10.60">
    <property type="entry name" value="Homeodomain-like"/>
    <property type="match status" value="1"/>
</dbReference>
<dbReference type="InterPro" id="IPR025662">
    <property type="entry name" value="Sigma_54_int_dom_ATP-bd_1"/>
</dbReference>
<dbReference type="PROSITE" id="PS00688">
    <property type="entry name" value="SIGMA54_INTERACT_3"/>
    <property type="match status" value="1"/>
</dbReference>
<keyword evidence="5" id="KW-0010">Activator</keyword>
<dbReference type="InterPro" id="IPR058031">
    <property type="entry name" value="AAA_lid_NorR"/>
</dbReference>
<sequence>MAKKGSVLVVDDEEVMRDVLETLLSAEGYRVDLAKTGEEGVEAYAHRPYDVVLLDVSMPGMGGLRALEEILKLDADAVVVMITAYATFDTAIAAWERGAFGCIRKPFQNEQITQTVAAGVRRRRKEEERQALRRAMSREVDRGAIIGRSEAMQAIFRLVDQVAPARSTVLIMGESGTGKELIAKAIHEQSPRASKPFVIVNSLNIPSELLESELFGHTKGAFTGAITAKKGLFEVADGGTIFLDEIGDLPFETQAKLLRVIQEREFTPLGDTTPRRVDVRIIAATNIDLREAVRQGHFREDLYYRLAVVPIELPPLRDRREDILPLAQHFIRKFNAENGRHVSDQLSPEVLALLENYSWPGNVRELENVIERAVVIAPGQELTVECLPQEIRDPQRALQRAPISNAAAALDVGRGINFYDEVRRFEMDLIRRALEQTGGHQSRAARLLGMNATTLNSKIKAYNLQYRP</sequence>
<dbReference type="PANTHER" id="PTHR32071">
    <property type="entry name" value="TRANSCRIPTIONAL REGULATORY PROTEIN"/>
    <property type="match status" value="1"/>
</dbReference>
<evidence type="ECO:0000256" key="1">
    <source>
        <dbReference type="ARBA" id="ARBA00022741"/>
    </source>
</evidence>
<keyword evidence="11" id="KW-1185">Reference proteome</keyword>
<evidence type="ECO:0000256" key="5">
    <source>
        <dbReference type="ARBA" id="ARBA00023159"/>
    </source>
</evidence>
<proteinExistence type="predicted"/>
<name>A0A0B6X0W4_9BACT</name>
<dbReference type="PROSITE" id="PS50110">
    <property type="entry name" value="RESPONSE_REGULATORY"/>
    <property type="match status" value="1"/>
</dbReference>
<dbReference type="EMBL" id="CBXV010000008">
    <property type="protein sequence ID" value="CDM66986.1"/>
    <property type="molecule type" value="Genomic_DNA"/>
</dbReference>
<dbReference type="STRING" id="454194.PYK22_03035"/>
<dbReference type="Pfam" id="PF02954">
    <property type="entry name" value="HTH_8"/>
    <property type="match status" value="1"/>
</dbReference>
<gene>
    <name evidence="10" type="ORF">PYK22_03035</name>
</gene>
<dbReference type="RefSeq" id="WP_041979282.1">
    <property type="nucleotide sequence ID" value="NZ_CBXV010000008.1"/>
</dbReference>
<dbReference type="InterPro" id="IPR002078">
    <property type="entry name" value="Sigma_54_int"/>
</dbReference>
<dbReference type="GO" id="GO:0043565">
    <property type="term" value="F:sequence-specific DNA binding"/>
    <property type="evidence" value="ECO:0007669"/>
    <property type="project" value="InterPro"/>
</dbReference>
<evidence type="ECO:0000256" key="6">
    <source>
        <dbReference type="ARBA" id="ARBA00023163"/>
    </source>
</evidence>
<keyword evidence="2" id="KW-0067">ATP-binding</keyword>
<dbReference type="SUPFAM" id="SSF52540">
    <property type="entry name" value="P-loop containing nucleoside triphosphate hydrolases"/>
    <property type="match status" value="1"/>
</dbReference>
<dbReference type="Pfam" id="PF00072">
    <property type="entry name" value="Response_reg"/>
    <property type="match status" value="1"/>
</dbReference>
<dbReference type="Pfam" id="PF00158">
    <property type="entry name" value="Sigma54_activat"/>
    <property type="match status" value="1"/>
</dbReference>
<dbReference type="SMART" id="SM00448">
    <property type="entry name" value="REC"/>
    <property type="match status" value="1"/>
</dbReference>
<evidence type="ECO:0000256" key="2">
    <source>
        <dbReference type="ARBA" id="ARBA00022840"/>
    </source>
</evidence>
<dbReference type="PROSITE" id="PS00676">
    <property type="entry name" value="SIGMA54_INTERACT_2"/>
    <property type="match status" value="1"/>
</dbReference>
<accession>A0A0B6X0W4</accession>
<dbReference type="PANTHER" id="PTHR32071:SF113">
    <property type="entry name" value="ALGINATE BIOSYNTHESIS TRANSCRIPTIONAL REGULATORY PROTEIN ALGB"/>
    <property type="match status" value="1"/>
</dbReference>
<dbReference type="InterPro" id="IPR011006">
    <property type="entry name" value="CheY-like_superfamily"/>
</dbReference>
<dbReference type="SUPFAM" id="SSF52172">
    <property type="entry name" value="CheY-like"/>
    <property type="match status" value="1"/>
</dbReference>
<reference evidence="10 11" key="2">
    <citation type="submission" date="2015-01" db="EMBL/GenBank/DDBJ databases">
        <title>Complete genome sequence of Pyrinomonas methylaliphatogenes type strain K22T.</title>
        <authorList>
            <person name="Lee K.C.Y."/>
            <person name="Power J.F."/>
            <person name="Dunfield P.F."/>
            <person name="Morgan X.C."/>
            <person name="Huttenhower C."/>
            <person name="Stott M.B."/>
        </authorList>
    </citation>
    <scope>NUCLEOTIDE SEQUENCE [LARGE SCALE GENOMIC DNA]</scope>
    <source>
        <strain evidence="10 11">K22</strain>
    </source>
</reference>
<evidence type="ECO:0000256" key="3">
    <source>
        <dbReference type="ARBA" id="ARBA00023015"/>
    </source>
</evidence>
<protein>
    <submittedName>
        <fullName evidence="10">Response regulator with CheY-like receiver, AAA-type ATPase, and DNA-binding domains</fullName>
    </submittedName>
</protein>
<evidence type="ECO:0000256" key="4">
    <source>
        <dbReference type="ARBA" id="ARBA00023125"/>
    </source>
</evidence>
<feature type="modified residue" description="4-aspartylphosphate" evidence="7">
    <location>
        <position position="55"/>
    </location>
</feature>
<feature type="domain" description="Sigma-54 factor interaction" evidence="8">
    <location>
        <begin position="145"/>
        <end position="375"/>
    </location>
</feature>
<dbReference type="PROSITE" id="PS50045">
    <property type="entry name" value="SIGMA54_INTERACT_4"/>
    <property type="match status" value="1"/>
</dbReference>
<dbReference type="PRINTS" id="PR01590">
    <property type="entry name" value="HTHFIS"/>
</dbReference>
<dbReference type="InterPro" id="IPR009057">
    <property type="entry name" value="Homeodomain-like_sf"/>
</dbReference>
<evidence type="ECO:0000313" key="10">
    <source>
        <dbReference type="EMBL" id="CDM66986.1"/>
    </source>
</evidence>
<feature type="domain" description="Response regulatory" evidence="9">
    <location>
        <begin position="6"/>
        <end position="120"/>
    </location>
</feature>
<evidence type="ECO:0000259" key="8">
    <source>
        <dbReference type="PROSITE" id="PS50045"/>
    </source>
</evidence>
<dbReference type="CDD" id="cd00009">
    <property type="entry name" value="AAA"/>
    <property type="match status" value="1"/>
</dbReference>
<dbReference type="Gene3D" id="3.40.50.2300">
    <property type="match status" value="1"/>
</dbReference>
<keyword evidence="7" id="KW-0597">Phosphoprotein</keyword>
<dbReference type="OrthoDB" id="9803970at2"/>